<name>A0A820RUY3_9BILA</name>
<accession>A0A820RUY3</accession>
<feature type="non-terminal residue" evidence="1">
    <location>
        <position position="1"/>
    </location>
</feature>
<comment type="caution">
    <text evidence="1">The sequence shown here is derived from an EMBL/GenBank/DDBJ whole genome shotgun (WGS) entry which is preliminary data.</text>
</comment>
<evidence type="ECO:0000313" key="2">
    <source>
        <dbReference type="Proteomes" id="UP000663844"/>
    </source>
</evidence>
<dbReference type="EMBL" id="CAJOAZ010032164">
    <property type="protein sequence ID" value="CAF4445368.1"/>
    <property type="molecule type" value="Genomic_DNA"/>
</dbReference>
<organism evidence="1 2">
    <name type="scientific">Adineta steineri</name>
    <dbReference type="NCBI Taxonomy" id="433720"/>
    <lineage>
        <taxon>Eukaryota</taxon>
        <taxon>Metazoa</taxon>
        <taxon>Spiralia</taxon>
        <taxon>Gnathifera</taxon>
        <taxon>Rotifera</taxon>
        <taxon>Eurotatoria</taxon>
        <taxon>Bdelloidea</taxon>
        <taxon>Adinetida</taxon>
        <taxon>Adinetidae</taxon>
        <taxon>Adineta</taxon>
    </lineage>
</organism>
<protein>
    <submittedName>
        <fullName evidence="1">Uncharacterized protein</fullName>
    </submittedName>
</protein>
<reference evidence="1" key="1">
    <citation type="submission" date="2021-02" db="EMBL/GenBank/DDBJ databases">
        <authorList>
            <person name="Nowell W R."/>
        </authorList>
    </citation>
    <scope>NUCLEOTIDE SEQUENCE</scope>
</reference>
<evidence type="ECO:0000313" key="1">
    <source>
        <dbReference type="EMBL" id="CAF4445368.1"/>
    </source>
</evidence>
<feature type="non-terminal residue" evidence="1">
    <location>
        <position position="48"/>
    </location>
</feature>
<proteinExistence type="predicted"/>
<sequence length="48" mass="5802">LPLGERLKRLLGLIKQKLIDLNLFQRVPPTQDENILRRQRYNTRLYVV</sequence>
<dbReference type="AlphaFoldDB" id="A0A820RUY3"/>
<dbReference type="Proteomes" id="UP000663844">
    <property type="component" value="Unassembled WGS sequence"/>
</dbReference>
<gene>
    <name evidence="1" type="ORF">OXD698_LOCUS54067</name>
</gene>